<comment type="caution">
    <text evidence="6">The sequence shown here is derived from an EMBL/GenBank/DDBJ whole genome shotgun (WGS) entry which is preliminary data.</text>
</comment>
<keyword evidence="2" id="KW-0813">Transport</keyword>
<dbReference type="InterPro" id="IPR003439">
    <property type="entry name" value="ABC_transporter-like_ATP-bd"/>
</dbReference>
<evidence type="ECO:0000256" key="4">
    <source>
        <dbReference type="ARBA" id="ARBA00022840"/>
    </source>
</evidence>
<protein>
    <recommendedName>
        <fullName evidence="5">ABC transporter domain-containing protein</fullName>
    </recommendedName>
</protein>
<dbReference type="PANTHER" id="PTHR42711:SF5">
    <property type="entry name" value="ABC TRANSPORTER ATP-BINDING PROTEIN NATA"/>
    <property type="match status" value="1"/>
</dbReference>
<dbReference type="GO" id="GO:0016887">
    <property type="term" value="F:ATP hydrolysis activity"/>
    <property type="evidence" value="ECO:0007669"/>
    <property type="project" value="InterPro"/>
</dbReference>
<accession>A0A2R6ABN8</accession>
<organism evidence="6 7">
    <name type="scientific">Candidatus Marsarchaeota G1 archaeon OSP_D</name>
    <dbReference type="NCBI Taxonomy" id="1978155"/>
    <lineage>
        <taxon>Archaea</taxon>
        <taxon>Candidatus Marsarchaeota</taxon>
        <taxon>Candidatus Marsarchaeota group 1</taxon>
    </lineage>
</organism>
<sequence>MDFAVVAQRLTKVYSGTTRALDDFSLIVKKGSVHSLLGRNGAGKTTFTKIISTILEPTSGSASVLGFDVIKEAKQIRKRIAIVPQEGRPYSLQTPYEHVFAFLVARGWSLSDAKTQAKRVLENLGLEEYRNVLCGNLSGGLRQKVMVAMAIASEPEMVMLDEPTVGLDPLARMNIWSVIKDLAKKDTTVFLTTHYMEEAEVLSDTITIMDKGKKVAEGSPNELKALIGATTTVILTGASDFSEALSFGEVYRSGSTIRVYTDEKRAKELALLAQEKKLGITLRPVSVEDLFVKLVGEMDESERNDY</sequence>
<evidence type="ECO:0000259" key="5">
    <source>
        <dbReference type="PROSITE" id="PS50893"/>
    </source>
</evidence>
<dbReference type="GO" id="GO:0005524">
    <property type="term" value="F:ATP binding"/>
    <property type="evidence" value="ECO:0007669"/>
    <property type="project" value="UniProtKB-KW"/>
</dbReference>
<evidence type="ECO:0000313" key="7">
    <source>
        <dbReference type="Proteomes" id="UP000240880"/>
    </source>
</evidence>
<dbReference type="InterPro" id="IPR003593">
    <property type="entry name" value="AAA+_ATPase"/>
</dbReference>
<keyword evidence="3" id="KW-0547">Nucleotide-binding</keyword>
<evidence type="ECO:0000256" key="3">
    <source>
        <dbReference type="ARBA" id="ARBA00022741"/>
    </source>
</evidence>
<dbReference type="SUPFAM" id="SSF52540">
    <property type="entry name" value="P-loop containing nucleoside triphosphate hydrolases"/>
    <property type="match status" value="1"/>
</dbReference>
<dbReference type="Proteomes" id="UP000240880">
    <property type="component" value="Unassembled WGS sequence"/>
</dbReference>
<evidence type="ECO:0000256" key="1">
    <source>
        <dbReference type="ARBA" id="ARBA00005417"/>
    </source>
</evidence>
<comment type="similarity">
    <text evidence="1">Belongs to the ABC transporter superfamily.</text>
</comment>
<dbReference type="PANTHER" id="PTHR42711">
    <property type="entry name" value="ABC TRANSPORTER ATP-BINDING PROTEIN"/>
    <property type="match status" value="1"/>
</dbReference>
<gene>
    <name evidence="6" type="ORF">B9Q01_03445</name>
</gene>
<dbReference type="PROSITE" id="PS50893">
    <property type="entry name" value="ABC_TRANSPORTER_2"/>
    <property type="match status" value="1"/>
</dbReference>
<dbReference type="InterPro" id="IPR050763">
    <property type="entry name" value="ABC_transporter_ATP-binding"/>
</dbReference>
<keyword evidence="4" id="KW-0067">ATP-binding</keyword>
<proteinExistence type="inferred from homology"/>
<dbReference type="Pfam" id="PF00005">
    <property type="entry name" value="ABC_tran"/>
    <property type="match status" value="1"/>
</dbReference>
<evidence type="ECO:0000313" key="6">
    <source>
        <dbReference type="EMBL" id="PSN83758.1"/>
    </source>
</evidence>
<name>A0A2R6ABN8_9ARCH</name>
<reference evidence="6 7" key="1">
    <citation type="submission" date="2017-04" db="EMBL/GenBank/DDBJ databases">
        <title>Novel microbial lineages endemic to geothermal iron-oxide mats fill important gaps in the evolutionary history of Archaea.</title>
        <authorList>
            <person name="Jay Z.J."/>
            <person name="Beam J.P."/>
            <person name="Dlakic M."/>
            <person name="Rusch D.B."/>
            <person name="Kozubal M.A."/>
            <person name="Inskeep W.P."/>
        </authorList>
    </citation>
    <scope>NUCLEOTIDE SEQUENCE [LARGE SCALE GENOMIC DNA]</scope>
    <source>
        <strain evidence="6">OSP_D</strain>
    </source>
</reference>
<evidence type="ECO:0000256" key="2">
    <source>
        <dbReference type="ARBA" id="ARBA00022448"/>
    </source>
</evidence>
<dbReference type="SMART" id="SM00382">
    <property type="entry name" value="AAA"/>
    <property type="match status" value="1"/>
</dbReference>
<dbReference type="Gene3D" id="3.40.50.300">
    <property type="entry name" value="P-loop containing nucleotide triphosphate hydrolases"/>
    <property type="match status" value="1"/>
</dbReference>
<dbReference type="InterPro" id="IPR027417">
    <property type="entry name" value="P-loop_NTPase"/>
</dbReference>
<feature type="domain" description="ABC transporter" evidence="5">
    <location>
        <begin position="5"/>
        <end position="236"/>
    </location>
</feature>
<dbReference type="AlphaFoldDB" id="A0A2R6ABN8"/>
<dbReference type="EMBL" id="NEXC01000015">
    <property type="protein sequence ID" value="PSN83758.1"/>
    <property type="molecule type" value="Genomic_DNA"/>
</dbReference>